<evidence type="ECO:0000259" key="4">
    <source>
        <dbReference type="Pfam" id="PF13193"/>
    </source>
</evidence>
<dbReference type="EMBL" id="CP024955">
    <property type="protein sequence ID" value="ATY86258.1"/>
    <property type="molecule type" value="Genomic_DNA"/>
</dbReference>
<name>A0A2K8NA90_9BACL</name>
<dbReference type="RefSeq" id="WP_100669001.1">
    <property type="nucleotide sequence ID" value="NZ_CP024955.1"/>
</dbReference>
<accession>A0A2K8NA90</accession>
<reference evidence="6" key="1">
    <citation type="submission" date="2017-11" db="EMBL/GenBank/DDBJ databases">
        <title>Complete Genome Sequence of Kyrpidia sp. Strain EA-1, a thermophilic, hydrogen-oxidizing Bacterium, isolated from the Azores.</title>
        <authorList>
            <person name="Reiner J.E."/>
            <person name="Lapp C.J."/>
            <person name="Bunk B."/>
            <person name="Gescher J."/>
        </authorList>
    </citation>
    <scope>NUCLEOTIDE SEQUENCE [LARGE SCALE GENOMIC DNA]</scope>
    <source>
        <strain evidence="6">EA-1</strain>
    </source>
</reference>
<dbReference type="PROSITE" id="PS00455">
    <property type="entry name" value="AMP_BINDING"/>
    <property type="match status" value="1"/>
</dbReference>
<dbReference type="Gene3D" id="3.40.50.12780">
    <property type="entry name" value="N-terminal domain of ligase-like"/>
    <property type="match status" value="1"/>
</dbReference>
<keyword evidence="6" id="KW-1185">Reference proteome</keyword>
<dbReference type="InterPro" id="IPR050237">
    <property type="entry name" value="ATP-dep_AMP-bd_enzyme"/>
</dbReference>
<organism evidence="5 6">
    <name type="scientific">Kyrpidia spormannii</name>
    <dbReference type="NCBI Taxonomy" id="2055160"/>
    <lineage>
        <taxon>Bacteria</taxon>
        <taxon>Bacillati</taxon>
        <taxon>Bacillota</taxon>
        <taxon>Bacilli</taxon>
        <taxon>Bacillales</taxon>
        <taxon>Alicyclobacillaceae</taxon>
        <taxon>Kyrpidia</taxon>
    </lineage>
</organism>
<dbReference type="NCBIfam" id="NF004837">
    <property type="entry name" value="PRK06187.1"/>
    <property type="match status" value="1"/>
</dbReference>
<comment type="similarity">
    <text evidence="1">Belongs to the ATP-dependent AMP-binding enzyme family.</text>
</comment>
<dbReference type="InterPro" id="IPR025110">
    <property type="entry name" value="AMP-bd_C"/>
</dbReference>
<dbReference type="Pfam" id="PF00501">
    <property type="entry name" value="AMP-binding"/>
    <property type="match status" value="1"/>
</dbReference>
<dbReference type="InterPro" id="IPR042099">
    <property type="entry name" value="ANL_N_sf"/>
</dbReference>
<gene>
    <name evidence="5" type="ORF">CVV65_16085</name>
</gene>
<dbReference type="KEGG" id="kyr:CVV65_16085"/>
<dbReference type="PANTHER" id="PTHR43767">
    <property type="entry name" value="LONG-CHAIN-FATTY-ACID--COA LIGASE"/>
    <property type="match status" value="1"/>
</dbReference>
<dbReference type="PANTHER" id="PTHR43767:SF7">
    <property type="entry name" value="MEDIUM_LONG-CHAIN-FATTY-ACID--COA LIGASE FADD8"/>
    <property type="match status" value="1"/>
</dbReference>
<dbReference type="GO" id="GO:0016877">
    <property type="term" value="F:ligase activity, forming carbon-sulfur bonds"/>
    <property type="evidence" value="ECO:0007669"/>
    <property type="project" value="UniProtKB-ARBA"/>
</dbReference>
<dbReference type="InterPro" id="IPR000873">
    <property type="entry name" value="AMP-dep_synth/lig_dom"/>
</dbReference>
<evidence type="ECO:0000313" key="6">
    <source>
        <dbReference type="Proteomes" id="UP000231932"/>
    </source>
</evidence>
<evidence type="ECO:0000313" key="5">
    <source>
        <dbReference type="EMBL" id="ATY86258.1"/>
    </source>
</evidence>
<dbReference type="AlphaFoldDB" id="A0A2K8NA90"/>
<evidence type="ECO:0000259" key="3">
    <source>
        <dbReference type="Pfam" id="PF00501"/>
    </source>
</evidence>
<feature type="domain" description="AMP-dependent synthetase/ligase" evidence="3">
    <location>
        <begin position="19"/>
        <end position="379"/>
    </location>
</feature>
<proteinExistence type="inferred from homology"/>
<dbReference type="InterPro" id="IPR045851">
    <property type="entry name" value="AMP-bd_C_sf"/>
</dbReference>
<dbReference type="FunFam" id="3.30.300.30:FF:000008">
    <property type="entry name" value="2,3-dihydroxybenzoate-AMP ligase"/>
    <property type="match status" value="1"/>
</dbReference>
<dbReference type="OrthoDB" id="9765680at2"/>
<dbReference type="InterPro" id="IPR020845">
    <property type="entry name" value="AMP-binding_CS"/>
</dbReference>
<dbReference type="Proteomes" id="UP000231932">
    <property type="component" value="Chromosome"/>
</dbReference>
<dbReference type="SUPFAM" id="SSF56801">
    <property type="entry name" value="Acetyl-CoA synthetase-like"/>
    <property type="match status" value="1"/>
</dbReference>
<sequence length="523" mass="58346">MDRELSTLRSLFRRVLPIHGDRPAIVFGGQTLTYDTLHRAALRVARAMARRGVGPNRRVALMMSNCPEFVISDLGLTFAGGTKVPLNDMLGEKEIAYILKDSGAELAVVGPNFFDVVQKIRRDLPDLKTVVGVAPEEQCPDGFISWEVFQAHETEEDIGVDVSPEDMALIIYTGGTTGLPKGVVHTQENIVLNLFSHIMEMGLQDDERILLMSPLPHSAGMVLLAGLIKGAAHYIERKFDPQLVLDRIEQNKITLTFMVPTMIYRVMDQIGGRTYDLRSLRTIVYGAAPITAERLKQGLEIFGPVFMQLYGQSEAPNFITRLKKEDHRTDPEGVHRLRSCGQPVAMSIVKIVDEHGNEVPRGVEGEIAARTLYTMVGYHNQPEKTAEALRDGWLHTGDVGMMDEEGYVYLLDRKKDMIISGGMNVYTTEVENAIQRHPGVAQVAVIGVPHPDWGEAVMAIIVPQGGVEVTEESILEHCRKELSAYKRPKEVRFVEALPLTPYGKIDKKALREPYWSGRDRQVN</sequence>
<keyword evidence="2" id="KW-0436">Ligase</keyword>
<evidence type="ECO:0000256" key="2">
    <source>
        <dbReference type="ARBA" id="ARBA00022598"/>
    </source>
</evidence>
<feature type="domain" description="AMP-binding enzyme C-terminal" evidence="4">
    <location>
        <begin position="429"/>
        <end position="504"/>
    </location>
</feature>
<dbReference type="Pfam" id="PF13193">
    <property type="entry name" value="AMP-binding_C"/>
    <property type="match status" value="1"/>
</dbReference>
<dbReference type="Gene3D" id="3.30.300.30">
    <property type="match status" value="1"/>
</dbReference>
<evidence type="ECO:0000256" key="1">
    <source>
        <dbReference type="ARBA" id="ARBA00006432"/>
    </source>
</evidence>
<protein>
    <submittedName>
        <fullName evidence="5">AMP-dependent synthetase</fullName>
    </submittedName>
</protein>